<dbReference type="InterPro" id="IPR055927">
    <property type="entry name" value="DUF7504"/>
</dbReference>
<evidence type="ECO:0000313" key="1">
    <source>
        <dbReference type="EMBL" id="UTF52586.1"/>
    </source>
</evidence>
<accession>A0A9E7SV26</accession>
<dbReference type="AlphaFoldDB" id="A0A9E7SV26"/>
<name>A0A9E7SV26_9EURY</name>
<dbReference type="RefSeq" id="WP_254156562.1">
    <property type="nucleotide sequence ID" value="NZ_CP100355.1"/>
</dbReference>
<dbReference type="EMBL" id="CP100355">
    <property type="protein sequence ID" value="UTF52586.1"/>
    <property type="molecule type" value="Genomic_DNA"/>
</dbReference>
<evidence type="ECO:0000313" key="2">
    <source>
        <dbReference type="Proteomes" id="UP001056855"/>
    </source>
</evidence>
<organism evidence="1 2">
    <name type="scientific">Natronosalvus rutilus</name>
    <dbReference type="NCBI Taxonomy" id="2953753"/>
    <lineage>
        <taxon>Archaea</taxon>
        <taxon>Methanobacteriati</taxon>
        <taxon>Methanobacteriota</taxon>
        <taxon>Stenosarchaea group</taxon>
        <taxon>Halobacteria</taxon>
        <taxon>Halobacteriales</taxon>
        <taxon>Natrialbaceae</taxon>
        <taxon>Natronosalvus</taxon>
    </lineage>
</organism>
<sequence>MQTESGTGVSDGVTFAQALDRLKRNGSTVLVVGSSEQAAHEVACQRLLGTHTDSERHRLAVTARDATYRGHGCVCESTDARTRHIEHTVQPAQEPTIDMAGQPLATLGTDVIDAIREIESTEDGLDPAELRVCVDSIVPLLSEYDPEDVFKLLHITTTTVKSTTGMGHFHLPLARDHDAVNLFEPLFDAVVEVRRRDGRVEQRWHLRDYNVQSEWLEL</sequence>
<dbReference type="KEGG" id="sawl:NGM29_12410"/>
<gene>
    <name evidence="1" type="ORF">NGM29_12410</name>
</gene>
<reference evidence="1" key="1">
    <citation type="submission" date="2022-06" db="EMBL/GenBank/DDBJ databases">
        <title>Diverse halophilic archaea isolated from saline environments.</title>
        <authorList>
            <person name="Cui H.-L."/>
        </authorList>
    </citation>
    <scope>NUCLEOTIDE SEQUENCE</scope>
    <source>
        <strain evidence="1">WLHS1</strain>
    </source>
</reference>
<dbReference type="Proteomes" id="UP001056855">
    <property type="component" value="Chromosome"/>
</dbReference>
<keyword evidence="2" id="KW-1185">Reference proteome</keyword>
<dbReference type="GeneID" id="73290862"/>
<dbReference type="Pfam" id="PF24336">
    <property type="entry name" value="DUF7504"/>
    <property type="match status" value="1"/>
</dbReference>
<protein>
    <submittedName>
        <fullName evidence="1">Uncharacterized protein</fullName>
    </submittedName>
</protein>
<proteinExistence type="predicted"/>